<evidence type="ECO:0000313" key="2">
    <source>
        <dbReference type="Proteomes" id="UP000308600"/>
    </source>
</evidence>
<gene>
    <name evidence="1" type="ORF">BDN72DRAFT_377633</name>
</gene>
<dbReference type="EMBL" id="ML208567">
    <property type="protein sequence ID" value="TFK62664.1"/>
    <property type="molecule type" value="Genomic_DNA"/>
</dbReference>
<organism evidence="1 2">
    <name type="scientific">Pluteus cervinus</name>
    <dbReference type="NCBI Taxonomy" id="181527"/>
    <lineage>
        <taxon>Eukaryota</taxon>
        <taxon>Fungi</taxon>
        <taxon>Dikarya</taxon>
        <taxon>Basidiomycota</taxon>
        <taxon>Agaricomycotina</taxon>
        <taxon>Agaricomycetes</taxon>
        <taxon>Agaricomycetidae</taxon>
        <taxon>Agaricales</taxon>
        <taxon>Pluteineae</taxon>
        <taxon>Pluteaceae</taxon>
        <taxon>Pluteus</taxon>
    </lineage>
</organism>
<reference evidence="1 2" key="1">
    <citation type="journal article" date="2019" name="Nat. Ecol. Evol.">
        <title>Megaphylogeny resolves global patterns of mushroom evolution.</title>
        <authorList>
            <person name="Varga T."/>
            <person name="Krizsan K."/>
            <person name="Foldi C."/>
            <person name="Dima B."/>
            <person name="Sanchez-Garcia M."/>
            <person name="Sanchez-Ramirez S."/>
            <person name="Szollosi G.J."/>
            <person name="Szarkandi J.G."/>
            <person name="Papp V."/>
            <person name="Albert L."/>
            <person name="Andreopoulos W."/>
            <person name="Angelini C."/>
            <person name="Antonin V."/>
            <person name="Barry K.W."/>
            <person name="Bougher N.L."/>
            <person name="Buchanan P."/>
            <person name="Buyck B."/>
            <person name="Bense V."/>
            <person name="Catcheside P."/>
            <person name="Chovatia M."/>
            <person name="Cooper J."/>
            <person name="Damon W."/>
            <person name="Desjardin D."/>
            <person name="Finy P."/>
            <person name="Geml J."/>
            <person name="Haridas S."/>
            <person name="Hughes K."/>
            <person name="Justo A."/>
            <person name="Karasinski D."/>
            <person name="Kautmanova I."/>
            <person name="Kiss B."/>
            <person name="Kocsube S."/>
            <person name="Kotiranta H."/>
            <person name="LaButti K.M."/>
            <person name="Lechner B.E."/>
            <person name="Liimatainen K."/>
            <person name="Lipzen A."/>
            <person name="Lukacs Z."/>
            <person name="Mihaltcheva S."/>
            <person name="Morgado L.N."/>
            <person name="Niskanen T."/>
            <person name="Noordeloos M.E."/>
            <person name="Ohm R.A."/>
            <person name="Ortiz-Santana B."/>
            <person name="Ovrebo C."/>
            <person name="Racz N."/>
            <person name="Riley R."/>
            <person name="Savchenko A."/>
            <person name="Shiryaev A."/>
            <person name="Soop K."/>
            <person name="Spirin V."/>
            <person name="Szebenyi C."/>
            <person name="Tomsovsky M."/>
            <person name="Tulloss R.E."/>
            <person name="Uehling J."/>
            <person name="Grigoriev I.V."/>
            <person name="Vagvolgyi C."/>
            <person name="Papp T."/>
            <person name="Martin F.M."/>
            <person name="Miettinen O."/>
            <person name="Hibbett D.S."/>
            <person name="Nagy L.G."/>
        </authorList>
    </citation>
    <scope>NUCLEOTIDE SEQUENCE [LARGE SCALE GENOMIC DNA]</scope>
    <source>
        <strain evidence="1 2">NL-1719</strain>
    </source>
</reference>
<protein>
    <submittedName>
        <fullName evidence="1">Acyl-CoA N-acyltransferase</fullName>
    </submittedName>
</protein>
<sequence>MSSIEIRLIEHPTDADIDAAVRLLACVFKGEHVLEYATGGNPDLYDLYFRGQMEEAKFDSDGRLYLAVSHEDGEEERVVGAAAWTVSDMSRMWPEAVQKLASEFDERLEPHVRDWWHSQLVPPVTALLCQHTNRVWHLKYLGVLPNYRRKGIGKALVLPLRDQAKAEGWNFSLLTQTLDNVRIYESWGFRIDRTTIITGGPSGDIIAYLMIDGFGTDQRRDNGPLDPVVQT</sequence>
<dbReference type="Proteomes" id="UP000308600">
    <property type="component" value="Unassembled WGS sequence"/>
</dbReference>
<evidence type="ECO:0000313" key="1">
    <source>
        <dbReference type="EMBL" id="TFK62664.1"/>
    </source>
</evidence>
<keyword evidence="2" id="KW-1185">Reference proteome</keyword>
<proteinExistence type="predicted"/>
<name>A0ACD3AAM9_9AGAR</name>
<accession>A0ACD3AAM9</accession>